<dbReference type="Pfam" id="PF07332">
    <property type="entry name" value="Phage_holin_3_6"/>
    <property type="match status" value="1"/>
</dbReference>
<evidence type="ECO:0000313" key="2">
    <source>
        <dbReference type="EMBL" id="MDJ1499772.1"/>
    </source>
</evidence>
<keyword evidence="1" id="KW-1133">Transmembrane helix</keyword>
<keyword evidence="1" id="KW-0812">Transmembrane</keyword>
<feature type="transmembrane region" description="Helical" evidence="1">
    <location>
        <begin position="40"/>
        <end position="66"/>
    </location>
</feature>
<keyword evidence="1" id="KW-0472">Membrane</keyword>
<comment type="caution">
    <text evidence="2">The sequence shown here is derived from an EMBL/GenBank/DDBJ whole genome shotgun (WGS) entry which is preliminary data.</text>
</comment>
<reference evidence="2" key="1">
    <citation type="submission" date="2023-05" db="EMBL/GenBank/DDBJ databases">
        <authorList>
            <person name="Zhang X."/>
        </authorList>
    </citation>
    <scope>NUCLEOTIDE SEQUENCE</scope>
    <source>
        <strain evidence="2">BD1B2-1</strain>
    </source>
</reference>
<organism evidence="2 3">
    <name type="scientific">Xanthocytophaga agilis</name>
    <dbReference type="NCBI Taxonomy" id="3048010"/>
    <lineage>
        <taxon>Bacteria</taxon>
        <taxon>Pseudomonadati</taxon>
        <taxon>Bacteroidota</taxon>
        <taxon>Cytophagia</taxon>
        <taxon>Cytophagales</taxon>
        <taxon>Rhodocytophagaceae</taxon>
        <taxon>Xanthocytophaga</taxon>
    </lineage>
</organism>
<dbReference type="EMBL" id="JASJOU010000001">
    <property type="protein sequence ID" value="MDJ1499772.1"/>
    <property type="molecule type" value="Genomic_DNA"/>
</dbReference>
<feature type="transmembrane region" description="Helical" evidence="1">
    <location>
        <begin position="72"/>
        <end position="93"/>
    </location>
</feature>
<evidence type="ECO:0000313" key="3">
    <source>
        <dbReference type="Proteomes" id="UP001232063"/>
    </source>
</evidence>
<proteinExistence type="predicted"/>
<dbReference type="AlphaFoldDB" id="A0AAE3UE09"/>
<dbReference type="Proteomes" id="UP001232063">
    <property type="component" value="Unassembled WGS sequence"/>
</dbReference>
<dbReference type="InterPro" id="IPR009937">
    <property type="entry name" value="Phage_holin_3_6"/>
</dbReference>
<name>A0AAE3UE09_9BACT</name>
<protein>
    <submittedName>
        <fullName evidence="2">Phage holin family protein</fullName>
    </submittedName>
</protein>
<dbReference type="RefSeq" id="WP_314509323.1">
    <property type="nucleotide sequence ID" value="NZ_JASJOU010000001.1"/>
</dbReference>
<sequence length="116" mass="13215">MSVKDKLEDSMEHIEAYVQTRFELVLLNTSDKIAHLITDIVLLFIVGIVSLCIALFVGIGLAWWIGDKLQNMPAGFFIVSGIYILLGIILYIVSKKTIKTTFVKQLLNLWNHDRKH</sequence>
<evidence type="ECO:0000256" key="1">
    <source>
        <dbReference type="SAM" id="Phobius"/>
    </source>
</evidence>
<dbReference type="Gene3D" id="1.20.140.150">
    <property type="match status" value="1"/>
</dbReference>
<keyword evidence="3" id="KW-1185">Reference proteome</keyword>
<accession>A0AAE3UE09</accession>
<gene>
    <name evidence="2" type="ORF">QNI22_03900</name>
</gene>